<proteinExistence type="predicted"/>
<gene>
    <name evidence="1" type="ORF">COMA2_160104</name>
</gene>
<evidence type="ECO:0000313" key="2">
    <source>
        <dbReference type="Proteomes" id="UP000198736"/>
    </source>
</evidence>
<sequence length="82" mass="9373">MNFGVKHMTIPLETECRDPDDIHCDLRKLTGHHPETQPSRTVVKHSWSLQLSSRTIPPHGLHNLFPAQRSTAFFSYYTTSVA</sequence>
<dbReference type="EMBL" id="CZPZ01000008">
    <property type="protein sequence ID" value="CUS34358.1"/>
    <property type="molecule type" value="Genomic_DNA"/>
</dbReference>
<evidence type="ECO:0000313" key="1">
    <source>
        <dbReference type="EMBL" id="CUS34358.1"/>
    </source>
</evidence>
<reference evidence="2" key="1">
    <citation type="submission" date="2015-10" db="EMBL/GenBank/DDBJ databases">
        <authorList>
            <person name="Luecker S."/>
            <person name="Luecker S."/>
        </authorList>
    </citation>
    <scope>NUCLEOTIDE SEQUENCE [LARGE SCALE GENOMIC DNA]</scope>
</reference>
<keyword evidence="2" id="KW-1185">Reference proteome</keyword>
<dbReference type="STRING" id="1742973.COMA2_160104"/>
<protein>
    <submittedName>
        <fullName evidence="1">Uncharacterized protein</fullName>
    </submittedName>
</protein>
<dbReference type="Proteomes" id="UP000198736">
    <property type="component" value="Unassembled WGS sequence"/>
</dbReference>
<dbReference type="AlphaFoldDB" id="A0A0S4LEN0"/>
<organism evidence="1 2">
    <name type="scientific">Candidatus Nitrospira nitrificans</name>
    <dbReference type="NCBI Taxonomy" id="1742973"/>
    <lineage>
        <taxon>Bacteria</taxon>
        <taxon>Pseudomonadati</taxon>
        <taxon>Nitrospirota</taxon>
        <taxon>Nitrospiria</taxon>
        <taxon>Nitrospirales</taxon>
        <taxon>Nitrospiraceae</taxon>
        <taxon>Nitrospira</taxon>
    </lineage>
</organism>
<accession>A0A0S4LEN0</accession>
<name>A0A0S4LEN0_9BACT</name>